<dbReference type="RefSeq" id="WP_280599011.1">
    <property type="nucleotide sequence ID" value="NZ_JARXRN010000011.1"/>
</dbReference>
<dbReference type="SFLD" id="SFLDF00027">
    <property type="entry name" value="p-type_atpase"/>
    <property type="match status" value="1"/>
</dbReference>
<dbReference type="Pfam" id="PF13246">
    <property type="entry name" value="Cation_ATPase"/>
    <property type="match status" value="1"/>
</dbReference>
<evidence type="ECO:0000256" key="2">
    <source>
        <dbReference type="ARBA" id="ARBA00005675"/>
    </source>
</evidence>
<dbReference type="InterPro" id="IPR008250">
    <property type="entry name" value="ATPase_P-typ_transduc_dom_A_sf"/>
</dbReference>
<dbReference type="PANTHER" id="PTHR43294:SF21">
    <property type="entry name" value="CATION TRANSPORTING ATPASE"/>
    <property type="match status" value="1"/>
</dbReference>
<name>A0ABT6JEF8_9GAMM</name>
<protein>
    <submittedName>
        <fullName evidence="12">HAD-IC family P-type ATPase</fullName>
    </submittedName>
</protein>
<gene>
    <name evidence="12" type="ORF">QFW80_00780</name>
</gene>
<keyword evidence="4 10" id="KW-0812">Transmembrane</keyword>
<dbReference type="InterPro" id="IPR001757">
    <property type="entry name" value="P_typ_ATPase"/>
</dbReference>
<dbReference type="NCBIfam" id="TIGR01494">
    <property type="entry name" value="ATPase_P-type"/>
    <property type="match status" value="3"/>
</dbReference>
<dbReference type="SUPFAM" id="SSF81665">
    <property type="entry name" value="Calcium ATPase, transmembrane domain M"/>
    <property type="match status" value="1"/>
</dbReference>
<dbReference type="Pfam" id="PF00122">
    <property type="entry name" value="E1-E2_ATPase"/>
    <property type="match status" value="1"/>
</dbReference>
<feature type="transmembrane region" description="Helical" evidence="10">
    <location>
        <begin position="703"/>
        <end position="728"/>
    </location>
</feature>
<evidence type="ECO:0000259" key="11">
    <source>
        <dbReference type="SMART" id="SM00831"/>
    </source>
</evidence>
<dbReference type="Gene3D" id="1.20.1110.10">
    <property type="entry name" value="Calcium-transporting ATPase, transmembrane domain"/>
    <property type="match status" value="1"/>
</dbReference>
<evidence type="ECO:0000256" key="9">
    <source>
        <dbReference type="ARBA" id="ARBA00023136"/>
    </source>
</evidence>
<dbReference type="InterPro" id="IPR036412">
    <property type="entry name" value="HAD-like_sf"/>
</dbReference>
<dbReference type="SFLD" id="SFLDS00003">
    <property type="entry name" value="Haloacid_Dehalogenase"/>
    <property type="match status" value="1"/>
</dbReference>
<evidence type="ECO:0000256" key="3">
    <source>
        <dbReference type="ARBA" id="ARBA00022475"/>
    </source>
</evidence>
<proteinExistence type="inferred from homology"/>
<keyword evidence="6" id="KW-0067">ATP-binding</keyword>
<feature type="transmembrane region" description="Helical" evidence="10">
    <location>
        <begin position="877"/>
        <end position="894"/>
    </location>
</feature>
<dbReference type="InterPro" id="IPR006068">
    <property type="entry name" value="ATPase_P-typ_cation-transptr_C"/>
</dbReference>
<dbReference type="Pfam" id="PF08282">
    <property type="entry name" value="Hydrolase_3"/>
    <property type="match status" value="1"/>
</dbReference>
<dbReference type="PRINTS" id="PR00120">
    <property type="entry name" value="HATPASE"/>
</dbReference>
<dbReference type="InterPro" id="IPR004014">
    <property type="entry name" value="ATPase_P-typ_cation-transptr_N"/>
</dbReference>
<feature type="transmembrane region" description="Helical" evidence="10">
    <location>
        <begin position="806"/>
        <end position="825"/>
    </location>
</feature>
<evidence type="ECO:0000256" key="8">
    <source>
        <dbReference type="ARBA" id="ARBA00022989"/>
    </source>
</evidence>
<feature type="transmembrane region" description="Helical" evidence="10">
    <location>
        <begin position="75"/>
        <end position="108"/>
    </location>
</feature>
<evidence type="ECO:0000256" key="4">
    <source>
        <dbReference type="ARBA" id="ARBA00022692"/>
    </source>
</evidence>
<dbReference type="InterPro" id="IPR018303">
    <property type="entry name" value="ATPase_P-typ_P_site"/>
</dbReference>
<feature type="transmembrane region" description="Helical" evidence="10">
    <location>
        <begin position="734"/>
        <end position="755"/>
    </location>
</feature>
<comment type="caution">
    <text evidence="12">The sequence shown here is derived from an EMBL/GenBank/DDBJ whole genome shotgun (WGS) entry which is preliminary data.</text>
</comment>
<evidence type="ECO:0000256" key="7">
    <source>
        <dbReference type="ARBA" id="ARBA00022967"/>
    </source>
</evidence>
<evidence type="ECO:0000256" key="10">
    <source>
        <dbReference type="SAM" id="Phobius"/>
    </source>
</evidence>
<dbReference type="SUPFAM" id="SSF81653">
    <property type="entry name" value="Calcium ATPase, transduction domain A"/>
    <property type="match status" value="1"/>
</dbReference>
<dbReference type="InterPro" id="IPR050510">
    <property type="entry name" value="Cation_transp_ATPase_P-type"/>
</dbReference>
<accession>A0ABT6JEF8</accession>
<dbReference type="Pfam" id="PF00690">
    <property type="entry name" value="Cation_ATPase_N"/>
    <property type="match status" value="1"/>
</dbReference>
<dbReference type="SFLD" id="SFLDG00002">
    <property type="entry name" value="C1.7:_P-type_atpase_like"/>
    <property type="match status" value="1"/>
</dbReference>
<evidence type="ECO:0000256" key="6">
    <source>
        <dbReference type="ARBA" id="ARBA00022840"/>
    </source>
</evidence>
<dbReference type="PROSITE" id="PS00154">
    <property type="entry name" value="ATPASE_E1_E2"/>
    <property type="match status" value="1"/>
</dbReference>
<evidence type="ECO:0000313" key="13">
    <source>
        <dbReference type="Proteomes" id="UP001156831"/>
    </source>
</evidence>
<feature type="transmembrane region" description="Helical" evidence="10">
    <location>
        <begin position="286"/>
        <end position="311"/>
    </location>
</feature>
<dbReference type="EMBL" id="JARXRN010000011">
    <property type="protein sequence ID" value="MDH5829059.1"/>
    <property type="molecule type" value="Genomic_DNA"/>
</dbReference>
<dbReference type="SUPFAM" id="SSF56784">
    <property type="entry name" value="HAD-like"/>
    <property type="match status" value="1"/>
</dbReference>
<dbReference type="Gene3D" id="3.40.50.1000">
    <property type="entry name" value="HAD superfamily/HAD-like"/>
    <property type="match status" value="1"/>
</dbReference>
<sequence length="925" mass="96859">MAADPAAVATPAPGPVPAWHAIAADDALARLGSAPDGLAPDEAASRLRAHGPNALPAARAVPGWRRLLRQFNDPLILFLLAAAVLAAGLGHLVDAAVISAVVLVNAVVGVVQEGRAEQALAALRSMLAPTARVLRGGAREAVAVESLVPGDILLLEAGDRVPADARVLRARGLRVDEAVLTGESVPVDKQADPVDAATDLGGRVSMLYSGTLVAAGQAVALVVATGVATQMGRIGTLLGQVDSLATPLLQQIRRFGRAFTALAIAAAAALFVFAVVARGYAWLDALMVVVALAVGAVPESLPAVITITLAIGVRRMAARNAIVRRLPAVETLGATTVICSDKTGTLTRNEMSARSIATRAGTVDAGGSGYAPSGALLARDGGDVALASAQRVARIGLLCNDARLHEDEDGQWRVDGDPMEGALLALAARAGFDDAALRSAYPRLDEVPFDAAHRYMATLHADTEDGHALLCVKGAPEQVLALCSAQAGATGEPEALDHAPWRAAIDAAGAQGQRVLGFAWRRLPQVPERLAQEDVRDLVFAGIVGFIDPPRDEAVQAVAACRAAGIAVKMITGDHAATAEAIARQLRLADGIRVVTGHALEDVADDALPALAERATVFARTTPEHKLRIVRALQSRGHTVAMTGDGVNDAPSLKQADIGVAMGHKGTEAAKEASEMVLADDNFASIAAAVHEGRAVYDNIRKVVAWTLPTNGGEALAVVLAIAFGWVLPMTPPQILWINMVLTITLGLSLAFEPPEPGVMARPPRRREAPLVSPFMLWRIVLVSLLFSAGAFGVFAWAQARGHDVATARTMVVNMFCVLEIFYLFSVRYLHGTSFSLRGLRGTPAVLWAIAAVVLAQLAFTYLPWMHALFDSRPVPLLEGVVIVATGVALLALLEGEKWLLRRLGVFEELQSVARSQPTPLDPSA</sequence>
<keyword evidence="8 10" id="KW-1133">Transmembrane helix</keyword>
<keyword evidence="9 10" id="KW-0472">Membrane</keyword>
<dbReference type="InterPro" id="IPR023298">
    <property type="entry name" value="ATPase_P-typ_TM_dom_sf"/>
</dbReference>
<dbReference type="Gene3D" id="3.40.1110.10">
    <property type="entry name" value="Calcium-transporting ATPase, cytoplasmic domain N"/>
    <property type="match status" value="1"/>
</dbReference>
<dbReference type="InterPro" id="IPR059000">
    <property type="entry name" value="ATPase_P-type_domA"/>
</dbReference>
<feature type="transmembrane region" description="Helical" evidence="10">
    <location>
        <begin position="776"/>
        <end position="800"/>
    </location>
</feature>
<dbReference type="Proteomes" id="UP001156831">
    <property type="component" value="Unassembled WGS sequence"/>
</dbReference>
<dbReference type="InterPro" id="IPR023214">
    <property type="entry name" value="HAD_sf"/>
</dbReference>
<evidence type="ECO:0000313" key="12">
    <source>
        <dbReference type="EMBL" id="MDH5829059.1"/>
    </source>
</evidence>
<evidence type="ECO:0000256" key="5">
    <source>
        <dbReference type="ARBA" id="ARBA00022741"/>
    </source>
</evidence>
<dbReference type="InterPro" id="IPR023299">
    <property type="entry name" value="ATPase_P-typ_cyto_dom_N"/>
</dbReference>
<dbReference type="SMART" id="SM00831">
    <property type="entry name" value="Cation_ATPase_N"/>
    <property type="match status" value="1"/>
</dbReference>
<evidence type="ECO:0000256" key="1">
    <source>
        <dbReference type="ARBA" id="ARBA00004651"/>
    </source>
</evidence>
<dbReference type="Gene3D" id="2.70.150.10">
    <property type="entry name" value="Calcium-transporting ATPase, cytoplasmic transduction domain A"/>
    <property type="match status" value="1"/>
</dbReference>
<comment type="subcellular location">
    <subcellularLocation>
        <location evidence="1">Cell membrane</location>
        <topology evidence="1">Multi-pass membrane protein</topology>
    </subcellularLocation>
</comment>
<dbReference type="PRINTS" id="PR00119">
    <property type="entry name" value="CATATPASE"/>
</dbReference>
<keyword evidence="5" id="KW-0547">Nucleotide-binding</keyword>
<feature type="transmembrane region" description="Helical" evidence="10">
    <location>
        <begin position="845"/>
        <end position="865"/>
    </location>
</feature>
<comment type="similarity">
    <text evidence="2">Belongs to the cation transport ATPase (P-type) (TC 3.A.3) family. Type IIA subfamily.</text>
</comment>
<feature type="transmembrane region" description="Helical" evidence="10">
    <location>
        <begin position="206"/>
        <end position="228"/>
    </location>
</feature>
<organism evidence="12 13">
    <name type="scientific">Luteimonas rhizosphaericola</name>
    <dbReference type="NCBI Taxonomy" id="3042024"/>
    <lineage>
        <taxon>Bacteria</taxon>
        <taxon>Pseudomonadati</taxon>
        <taxon>Pseudomonadota</taxon>
        <taxon>Gammaproteobacteria</taxon>
        <taxon>Lysobacterales</taxon>
        <taxon>Lysobacteraceae</taxon>
        <taxon>Luteimonas</taxon>
    </lineage>
</organism>
<keyword evidence="13" id="KW-1185">Reference proteome</keyword>
<dbReference type="Pfam" id="PF00689">
    <property type="entry name" value="Cation_ATPase_C"/>
    <property type="match status" value="1"/>
</dbReference>
<dbReference type="SUPFAM" id="SSF81660">
    <property type="entry name" value="Metal cation-transporting ATPase, ATP-binding domain N"/>
    <property type="match status" value="1"/>
</dbReference>
<dbReference type="PANTHER" id="PTHR43294">
    <property type="entry name" value="SODIUM/POTASSIUM-TRANSPORTING ATPASE SUBUNIT ALPHA"/>
    <property type="match status" value="1"/>
</dbReference>
<feature type="transmembrane region" description="Helical" evidence="10">
    <location>
        <begin position="258"/>
        <end position="280"/>
    </location>
</feature>
<keyword evidence="3" id="KW-1003">Cell membrane</keyword>
<feature type="domain" description="Cation-transporting P-type ATPase N-terminal" evidence="11">
    <location>
        <begin position="18"/>
        <end position="91"/>
    </location>
</feature>
<reference evidence="12 13" key="1">
    <citation type="submission" date="2023-04" db="EMBL/GenBank/DDBJ databases">
        <title>Luteimonas sp. M1R5S18.</title>
        <authorList>
            <person name="Sun J.-Q."/>
        </authorList>
    </citation>
    <scope>NUCLEOTIDE SEQUENCE [LARGE SCALE GENOMIC DNA]</scope>
    <source>
        <strain evidence="12 13">M1R5S18</strain>
    </source>
</reference>
<keyword evidence="7" id="KW-1278">Translocase</keyword>
<dbReference type="InterPro" id="IPR044492">
    <property type="entry name" value="P_typ_ATPase_HD_dom"/>
</dbReference>